<sequence>MGRAHFPAVLRPGQSSFGGTIWGTFKGSYSTQIRFGPFCETATNEELWEKVGIWV</sequence>
<name>A0A917AIA8_9RHOB</name>
<keyword evidence="2" id="KW-1185">Reference proteome</keyword>
<proteinExistence type="predicted"/>
<protein>
    <submittedName>
        <fullName evidence="1">Uncharacterized protein</fullName>
    </submittedName>
</protein>
<comment type="caution">
    <text evidence="1">The sequence shown here is derived from an EMBL/GenBank/DDBJ whole genome shotgun (WGS) entry which is preliminary data.</text>
</comment>
<evidence type="ECO:0000313" key="2">
    <source>
        <dbReference type="Proteomes" id="UP000606730"/>
    </source>
</evidence>
<organism evidence="1 2">
    <name type="scientific">Actibacterium pelagium</name>
    <dbReference type="NCBI Taxonomy" id="2029103"/>
    <lineage>
        <taxon>Bacteria</taxon>
        <taxon>Pseudomonadati</taxon>
        <taxon>Pseudomonadota</taxon>
        <taxon>Alphaproteobacteria</taxon>
        <taxon>Rhodobacterales</taxon>
        <taxon>Roseobacteraceae</taxon>
        <taxon>Actibacterium</taxon>
    </lineage>
</organism>
<gene>
    <name evidence="1" type="ORF">GCM10011517_22250</name>
</gene>
<reference evidence="1" key="2">
    <citation type="submission" date="2020-09" db="EMBL/GenBank/DDBJ databases">
        <authorList>
            <person name="Sun Q."/>
            <person name="Zhou Y."/>
        </authorList>
    </citation>
    <scope>NUCLEOTIDE SEQUENCE</scope>
    <source>
        <strain evidence="1">CGMCC 1.16012</strain>
    </source>
</reference>
<dbReference type="EMBL" id="BMKN01000002">
    <property type="protein sequence ID" value="GGE54196.1"/>
    <property type="molecule type" value="Genomic_DNA"/>
</dbReference>
<evidence type="ECO:0000313" key="1">
    <source>
        <dbReference type="EMBL" id="GGE54196.1"/>
    </source>
</evidence>
<reference evidence="1" key="1">
    <citation type="journal article" date="2014" name="Int. J. Syst. Evol. Microbiol.">
        <title>Complete genome sequence of Corynebacterium casei LMG S-19264T (=DSM 44701T), isolated from a smear-ripened cheese.</title>
        <authorList>
            <consortium name="US DOE Joint Genome Institute (JGI-PGF)"/>
            <person name="Walter F."/>
            <person name="Albersmeier A."/>
            <person name="Kalinowski J."/>
            <person name="Ruckert C."/>
        </authorList>
    </citation>
    <scope>NUCLEOTIDE SEQUENCE</scope>
    <source>
        <strain evidence="1">CGMCC 1.16012</strain>
    </source>
</reference>
<dbReference type="Proteomes" id="UP000606730">
    <property type="component" value="Unassembled WGS sequence"/>
</dbReference>
<accession>A0A917AIA8</accession>
<dbReference type="AlphaFoldDB" id="A0A917AIA8"/>